<evidence type="ECO:0000313" key="2">
    <source>
        <dbReference type="Proteomes" id="UP000677305"/>
    </source>
</evidence>
<keyword evidence="2" id="KW-1185">Reference proteome</keyword>
<evidence type="ECO:0008006" key="3">
    <source>
        <dbReference type="Google" id="ProtNLM"/>
    </source>
</evidence>
<gene>
    <name evidence="1" type="ORF">HYG85_01790</name>
</gene>
<reference evidence="1 2" key="1">
    <citation type="submission" date="2020-07" db="EMBL/GenBank/DDBJ databases">
        <title>Vallitalea guaymasensis genome.</title>
        <authorList>
            <person name="Postec A."/>
        </authorList>
    </citation>
    <scope>NUCLEOTIDE SEQUENCE [LARGE SCALE GENOMIC DNA]</scope>
    <source>
        <strain evidence="1 2">Ra1766G1</strain>
    </source>
</reference>
<dbReference type="AlphaFoldDB" id="A0A8J8SAG5"/>
<dbReference type="RefSeq" id="WP_212692030.1">
    <property type="nucleotide sequence ID" value="NZ_CAJXUH010000011.1"/>
</dbReference>
<protein>
    <recommendedName>
        <fullName evidence="3">DUF3791 domain-containing protein</fullName>
    </recommendedName>
</protein>
<dbReference type="KEGG" id="vgu:HYG85_01790"/>
<evidence type="ECO:0000313" key="1">
    <source>
        <dbReference type="EMBL" id="QUH27713.1"/>
    </source>
</evidence>
<accession>A0A8J8SAG5</accession>
<dbReference type="EMBL" id="CP058561">
    <property type="protein sequence ID" value="QUH27713.1"/>
    <property type="molecule type" value="Genomic_DNA"/>
</dbReference>
<organism evidence="1 2">
    <name type="scientific">Vallitalea guaymasensis</name>
    <dbReference type="NCBI Taxonomy" id="1185412"/>
    <lineage>
        <taxon>Bacteria</taxon>
        <taxon>Bacillati</taxon>
        <taxon>Bacillota</taxon>
        <taxon>Clostridia</taxon>
        <taxon>Lachnospirales</taxon>
        <taxon>Vallitaleaceae</taxon>
        <taxon>Vallitalea</taxon>
    </lineage>
</organism>
<sequence length="81" mass="9494">MEANKTLLQALYKKIIIEFSKETGKDLDESMDYFYTSETYELISEGVGDLHCKGVKYLTDELMLEYGFMEHKSYPKDLVHQ</sequence>
<name>A0A8J8SAG5_9FIRM</name>
<dbReference type="Proteomes" id="UP000677305">
    <property type="component" value="Chromosome"/>
</dbReference>
<proteinExistence type="predicted"/>